<feature type="signal peptide" evidence="5">
    <location>
        <begin position="1"/>
        <end position="21"/>
    </location>
</feature>
<keyword evidence="3" id="KW-0325">Glycoprotein</keyword>
<dbReference type="GO" id="GO:0046872">
    <property type="term" value="F:metal ion binding"/>
    <property type="evidence" value="ECO:0007669"/>
    <property type="project" value="UniProtKB-KW"/>
</dbReference>
<accession>A0A9K3D1R7</accession>
<reference evidence="6 7" key="1">
    <citation type="journal article" date="2018" name="PLoS ONE">
        <title>The draft genome of Kipferlia bialata reveals reductive genome evolution in fornicate parasites.</title>
        <authorList>
            <person name="Tanifuji G."/>
            <person name="Takabayashi S."/>
            <person name="Kume K."/>
            <person name="Takagi M."/>
            <person name="Nakayama T."/>
            <person name="Kamikawa R."/>
            <person name="Inagaki Y."/>
            <person name="Hashimoto T."/>
        </authorList>
    </citation>
    <scope>NUCLEOTIDE SEQUENCE [LARGE SCALE GENOMIC DNA]</scope>
    <source>
        <strain evidence="6">NY0173</strain>
    </source>
</reference>
<feature type="chain" id="PRO_5039886191" evidence="5">
    <location>
        <begin position="22"/>
        <end position="598"/>
    </location>
</feature>
<evidence type="ECO:0000256" key="2">
    <source>
        <dbReference type="ARBA" id="ARBA00022525"/>
    </source>
</evidence>
<evidence type="ECO:0000313" key="6">
    <source>
        <dbReference type="EMBL" id="GIQ86183.1"/>
    </source>
</evidence>
<dbReference type="InterPro" id="IPR010255">
    <property type="entry name" value="Haem_peroxidase_sf"/>
</dbReference>
<dbReference type="GO" id="GO:0004601">
    <property type="term" value="F:peroxidase activity"/>
    <property type="evidence" value="ECO:0007669"/>
    <property type="project" value="UniProtKB-KW"/>
</dbReference>
<sequence>MRFCLAALLLTVTVCVSVCHAAEPGVMYVDGVDCVASPLHPKCSDSDQGYQTVEDYGWLGDRHYEDHYDTPAYNCIPPQYHEGYDICSKYTRRPISPFAAWVSVVYEAVTNPMTEEFAGAAFEYVTPPQTPWYNTSARVVSNAVCAAPEGGGPDEPNQSTMLFAWGQFVDHDLDLLLNDPAMPWPIPVPEDDPVFEYPIGFTRAATNEDGAYDNAISARIDLSSVYGMPGLRSYEGGMLRSSAGGRLLPRNEDLEYELDAPPNLTEEELRQFFVAGDIRVNEQALLTSIHTLFMVEHNRLTCAIADTWHMLFGESLSDETLYNAARTVNVGQAQAITYQEYLPRLLNLDPLALDPVYTGEPRIFLDFAAVAFRLGHSQLPTDLPVYNKYRTEFLPLADVFFDPEVVTSYGWASFVGAVREGHSKIVDNFVVDGVRNFLFENASGVGSDLAALNMQRGRDVGVGRFMAMCEAWGIETPEDGWQMWDSEMAEMLQSVYDTPEEVDAWVGGICEPHPLTSGCCPQMLGTLNHKIVQEQFRLLRDTDPAFYNRHFSQSAQLWFRHRTLGRLYSDASGVWVGNDLFEPRRGMWDPHCDRWRDY</sequence>
<gene>
    <name evidence="6" type="ORF">KIPB_007986</name>
</gene>
<proteinExistence type="predicted"/>
<keyword evidence="2" id="KW-0964">Secreted</keyword>
<comment type="caution">
    <text evidence="6">The sequence shown here is derived from an EMBL/GenBank/DDBJ whole genome shotgun (WGS) entry which is preliminary data.</text>
</comment>
<keyword evidence="4" id="KW-0408">Iron</keyword>
<feature type="binding site" description="axial binding residue" evidence="4">
    <location>
        <position position="376"/>
    </location>
    <ligand>
        <name>heme b</name>
        <dbReference type="ChEBI" id="CHEBI:60344"/>
    </ligand>
    <ligandPart>
        <name>Fe</name>
        <dbReference type="ChEBI" id="CHEBI:18248"/>
    </ligandPart>
</feature>
<evidence type="ECO:0000313" key="7">
    <source>
        <dbReference type="Proteomes" id="UP000265618"/>
    </source>
</evidence>
<evidence type="ECO:0000256" key="1">
    <source>
        <dbReference type="ARBA" id="ARBA00004613"/>
    </source>
</evidence>
<evidence type="ECO:0000256" key="4">
    <source>
        <dbReference type="PIRSR" id="PIRSR619791-2"/>
    </source>
</evidence>
<keyword evidence="4" id="KW-0349">Heme</keyword>
<dbReference type="Proteomes" id="UP000265618">
    <property type="component" value="Unassembled WGS sequence"/>
</dbReference>
<dbReference type="EMBL" id="BDIP01002367">
    <property type="protein sequence ID" value="GIQ86183.1"/>
    <property type="molecule type" value="Genomic_DNA"/>
</dbReference>
<dbReference type="Gene3D" id="1.10.640.10">
    <property type="entry name" value="Haem peroxidase domain superfamily, animal type"/>
    <property type="match status" value="1"/>
</dbReference>
<keyword evidence="4" id="KW-0479">Metal-binding</keyword>
<keyword evidence="6" id="KW-0575">Peroxidase</keyword>
<dbReference type="InterPro" id="IPR037120">
    <property type="entry name" value="Haem_peroxidase_sf_animal"/>
</dbReference>
<organism evidence="6 7">
    <name type="scientific">Kipferlia bialata</name>
    <dbReference type="NCBI Taxonomy" id="797122"/>
    <lineage>
        <taxon>Eukaryota</taxon>
        <taxon>Metamonada</taxon>
        <taxon>Carpediemonas-like organisms</taxon>
        <taxon>Kipferlia</taxon>
    </lineage>
</organism>
<dbReference type="GO" id="GO:0020037">
    <property type="term" value="F:heme binding"/>
    <property type="evidence" value="ECO:0007669"/>
    <property type="project" value="InterPro"/>
</dbReference>
<dbReference type="SUPFAM" id="SSF48113">
    <property type="entry name" value="Heme-dependent peroxidases"/>
    <property type="match status" value="1"/>
</dbReference>
<comment type="subcellular location">
    <subcellularLocation>
        <location evidence="1">Secreted</location>
    </subcellularLocation>
</comment>
<keyword evidence="6" id="KW-0560">Oxidoreductase</keyword>
<evidence type="ECO:0000256" key="3">
    <source>
        <dbReference type="ARBA" id="ARBA00023180"/>
    </source>
</evidence>
<dbReference type="InterPro" id="IPR019791">
    <property type="entry name" value="Haem_peroxidase_animal"/>
</dbReference>
<dbReference type="PANTHER" id="PTHR11475">
    <property type="entry name" value="OXIDASE/PEROXIDASE"/>
    <property type="match status" value="1"/>
</dbReference>
<dbReference type="AlphaFoldDB" id="A0A9K3D1R7"/>
<protein>
    <submittedName>
        <fullName evidence="6">Haem peroxidase, animal</fullName>
    </submittedName>
</protein>
<name>A0A9K3D1R7_9EUKA</name>
<dbReference type="Pfam" id="PF03098">
    <property type="entry name" value="An_peroxidase"/>
    <property type="match status" value="1"/>
</dbReference>
<evidence type="ECO:0000256" key="5">
    <source>
        <dbReference type="SAM" id="SignalP"/>
    </source>
</evidence>
<dbReference type="PANTHER" id="PTHR11475:SF4">
    <property type="entry name" value="CHORION PEROXIDASE"/>
    <property type="match status" value="1"/>
</dbReference>
<dbReference type="GO" id="GO:0005576">
    <property type="term" value="C:extracellular region"/>
    <property type="evidence" value="ECO:0007669"/>
    <property type="project" value="UniProtKB-SubCell"/>
</dbReference>
<dbReference type="GO" id="GO:0006979">
    <property type="term" value="P:response to oxidative stress"/>
    <property type="evidence" value="ECO:0007669"/>
    <property type="project" value="InterPro"/>
</dbReference>
<dbReference type="PRINTS" id="PR00457">
    <property type="entry name" value="ANPEROXIDASE"/>
</dbReference>
<keyword evidence="5" id="KW-0732">Signal</keyword>
<keyword evidence="7" id="KW-1185">Reference proteome</keyword>
<dbReference type="OrthoDB" id="823504at2759"/>
<dbReference type="PROSITE" id="PS50292">
    <property type="entry name" value="PEROXIDASE_3"/>
    <property type="match status" value="1"/>
</dbReference>